<feature type="region of interest" description="Disordered" evidence="9">
    <location>
        <begin position="67"/>
        <end position="88"/>
    </location>
</feature>
<evidence type="ECO:0000256" key="4">
    <source>
        <dbReference type="ARBA" id="ARBA00022832"/>
    </source>
</evidence>
<dbReference type="PANTHER" id="PTHR45266">
    <property type="entry name" value="OXALOACETATE DECARBOXYLASE ALPHA CHAIN"/>
    <property type="match status" value="1"/>
</dbReference>
<dbReference type="InterPro" id="IPR001249">
    <property type="entry name" value="AcCoA_biotinCC"/>
</dbReference>
<dbReference type="RefSeq" id="WP_255918453.1">
    <property type="nucleotide sequence ID" value="NZ_JANFNG010000001.1"/>
</dbReference>
<sequence>MTVKHYAMELEPLHDSFDGAADLAPAAAAEYLARTATRLVRTVDRPPVRVRVQQGDTVVELEWPQEPTAAAQPAPSQADAGLPFPSDQRLDARHVNGAAAADGSEQRLVHITAPMVGTFYHAPEPGAAPFVRVGDLVEKGQHIGIVEAMKLMNPIQAEQAGRVVDVLVGNGQAVEYDQPLIALEPLESADLHEAEAAD</sequence>
<evidence type="ECO:0000256" key="7">
    <source>
        <dbReference type="ARBA" id="ARBA00023267"/>
    </source>
</evidence>
<protein>
    <recommendedName>
        <fullName evidence="2 8">Biotin carboxyl carrier protein of acetyl-CoA carboxylase</fullName>
    </recommendedName>
</protein>
<evidence type="ECO:0000256" key="9">
    <source>
        <dbReference type="SAM" id="MobiDB-lite"/>
    </source>
</evidence>
<dbReference type="EMBL" id="JANFNG010000001">
    <property type="protein sequence ID" value="MCQ4079611.1"/>
    <property type="molecule type" value="Genomic_DNA"/>
</dbReference>
<evidence type="ECO:0000313" key="11">
    <source>
        <dbReference type="EMBL" id="MCQ4079611.1"/>
    </source>
</evidence>
<gene>
    <name evidence="11" type="primary">accB</name>
    <name evidence="11" type="ORF">NGB36_03100</name>
</gene>
<keyword evidence="11" id="KW-0436">Ligase</keyword>
<dbReference type="InterPro" id="IPR050709">
    <property type="entry name" value="Biotin_Carboxyl_Carrier/Decarb"/>
</dbReference>
<organism evidence="11 12">
    <name type="scientific">Streptomyces humicola</name>
    <dbReference type="NCBI Taxonomy" id="2953240"/>
    <lineage>
        <taxon>Bacteria</taxon>
        <taxon>Bacillati</taxon>
        <taxon>Actinomycetota</taxon>
        <taxon>Actinomycetes</taxon>
        <taxon>Kitasatosporales</taxon>
        <taxon>Streptomycetaceae</taxon>
        <taxon>Streptomyces</taxon>
    </lineage>
</organism>
<comment type="pathway">
    <text evidence="1 8">Lipid metabolism; fatty acid biosynthesis.</text>
</comment>
<keyword evidence="7 8" id="KW-0092">Biotin</keyword>
<dbReference type="PRINTS" id="PR01071">
    <property type="entry name" value="ACOABIOTINCC"/>
</dbReference>
<dbReference type="Gene3D" id="2.40.50.100">
    <property type="match status" value="1"/>
</dbReference>
<dbReference type="CDD" id="cd06850">
    <property type="entry name" value="biotinyl_domain"/>
    <property type="match status" value="1"/>
</dbReference>
<name>A0ABT1PPK9_9ACTN</name>
<dbReference type="SUPFAM" id="SSF51230">
    <property type="entry name" value="Single hybrid motif"/>
    <property type="match status" value="1"/>
</dbReference>
<accession>A0ABT1PPK9</accession>
<comment type="caution">
    <text evidence="11">The sequence shown here is derived from an EMBL/GenBank/DDBJ whole genome shotgun (WGS) entry which is preliminary data.</text>
</comment>
<evidence type="ECO:0000313" key="12">
    <source>
        <dbReference type="Proteomes" id="UP001057702"/>
    </source>
</evidence>
<dbReference type="NCBIfam" id="TIGR00531">
    <property type="entry name" value="BCCP"/>
    <property type="match status" value="1"/>
</dbReference>
<evidence type="ECO:0000256" key="1">
    <source>
        <dbReference type="ARBA" id="ARBA00005194"/>
    </source>
</evidence>
<keyword evidence="3 8" id="KW-0444">Lipid biosynthesis</keyword>
<keyword evidence="12" id="KW-1185">Reference proteome</keyword>
<keyword evidence="6 8" id="KW-0275">Fatty acid biosynthesis</keyword>
<keyword evidence="4 8" id="KW-0276">Fatty acid metabolism</keyword>
<dbReference type="Pfam" id="PF00364">
    <property type="entry name" value="Biotin_lipoyl"/>
    <property type="match status" value="1"/>
</dbReference>
<dbReference type="InterPro" id="IPR001882">
    <property type="entry name" value="Biotin_BS"/>
</dbReference>
<comment type="function">
    <text evidence="8">This protein is a component of the acetyl coenzyme A carboxylase complex; first, biotin carboxylase catalyzes the carboxylation of the carrier protein and then the transcarboxylase transfers the carboxyl group to form malonyl-CoA.</text>
</comment>
<evidence type="ECO:0000256" key="8">
    <source>
        <dbReference type="RuleBase" id="RU364072"/>
    </source>
</evidence>
<dbReference type="GO" id="GO:0003989">
    <property type="term" value="F:acetyl-CoA carboxylase activity"/>
    <property type="evidence" value="ECO:0007669"/>
    <property type="project" value="UniProtKB-EC"/>
</dbReference>
<dbReference type="PANTHER" id="PTHR45266:SF3">
    <property type="entry name" value="OXALOACETATE DECARBOXYLASE ALPHA CHAIN"/>
    <property type="match status" value="1"/>
</dbReference>
<evidence type="ECO:0000256" key="2">
    <source>
        <dbReference type="ARBA" id="ARBA00017562"/>
    </source>
</evidence>
<keyword evidence="5 8" id="KW-0443">Lipid metabolism</keyword>
<evidence type="ECO:0000256" key="5">
    <source>
        <dbReference type="ARBA" id="ARBA00023098"/>
    </source>
</evidence>
<dbReference type="Proteomes" id="UP001057702">
    <property type="component" value="Unassembled WGS sequence"/>
</dbReference>
<feature type="domain" description="Lipoyl-binding" evidence="10">
    <location>
        <begin position="108"/>
        <end position="184"/>
    </location>
</feature>
<dbReference type="PROSITE" id="PS50968">
    <property type="entry name" value="BIOTINYL_LIPOYL"/>
    <property type="match status" value="1"/>
</dbReference>
<evidence type="ECO:0000256" key="3">
    <source>
        <dbReference type="ARBA" id="ARBA00022516"/>
    </source>
</evidence>
<proteinExistence type="predicted"/>
<feature type="compositionally biased region" description="Low complexity" evidence="9">
    <location>
        <begin position="67"/>
        <end position="80"/>
    </location>
</feature>
<dbReference type="PROSITE" id="PS00188">
    <property type="entry name" value="BIOTIN"/>
    <property type="match status" value="1"/>
</dbReference>
<dbReference type="InterPro" id="IPR011053">
    <property type="entry name" value="Single_hybrid_motif"/>
</dbReference>
<evidence type="ECO:0000259" key="10">
    <source>
        <dbReference type="PROSITE" id="PS50968"/>
    </source>
</evidence>
<dbReference type="InterPro" id="IPR000089">
    <property type="entry name" value="Biotin_lipoyl"/>
</dbReference>
<reference evidence="11" key="1">
    <citation type="submission" date="2022-06" db="EMBL/GenBank/DDBJ databases">
        <title>Draft genome sequence of Streptomyces sp. RB6PN25 isolated from peat swamp forest in Thailand.</title>
        <authorList>
            <person name="Duangmal K."/>
            <person name="Klaysubun C."/>
        </authorList>
    </citation>
    <scope>NUCLEOTIDE SEQUENCE</scope>
    <source>
        <strain evidence="11">RB6PN25</strain>
    </source>
</reference>
<evidence type="ECO:0000256" key="6">
    <source>
        <dbReference type="ARBA" id="ARBA00023160"/>
    </source>
</evidence>